<dbReference type="SUPFAM" id="SSF51735">
    <property type="entry name" value="NAD(P)-binding Rossmann-fold domains"/>
    <property type="match status" value="1"/>
</dbReference>
<protein>
    <submittedName>
        <fullName evidence="2">Short-chain dehydrogenase/reductase SDR</fullName>
    </submittedName>
</protein>
<dbReference type="InterPro" id="IPR002347">
    <property type="entry name" value="SDR_fam"/>
</dbReference>
<dbReference type="NCBIfam" id="NF009466">
    <property type="entry name" value="PRK12826.1-2"/>
    <property type="match status" value="1"/>
</dbReference>
<dbReference type="PROSITE" id="PS00061">
    <property type="entry name" value="ADH_SHORT"/>
    <property type="match status" value="1"/>
</dbReference>
<dbReference type="InterPro" id="IPR050259">
    <property type="entry name" value="SDR"/>
</dbReference>
<dbReference type="InterPro" id="IPR020904">
    <property type="entry name" value="Sc_DH/Rdtase_CS"/>
</dbReference>
<dbReference type="Pfam" id="PF13561">
    <property type="entry name" value="adh_short_C2"/>
    <property type="match status" value="1"/>
</dbReference>
<dbReference type="STRING" id="589924.Ferp_1233"/>
<dbReference type="RefSeq" id="WP_012965730.1">
    <property type="nucleotide sequence ID" value="NC_013849.1"/>
</dbReference>
<dbReference type="GO" id="GO:0032787">
    <property type="term" value="P:monocarboxylic acid metabolic process"/>
    <property type="evidence" value="ECO:0007669"/>
    <property type="project" value="UniProtKB-ARBA"/>
</dbReference>
<dbReference type="PANTHER" id="PTHR42879">
    <property type="entry name" value="3-OXOACYL-(ACYL-CARRIER-PROTEIN) REDUCTASE"/>
    <property type="match status" value="1"/>
</dbReference>
<evidence type="ECO:0000313" key="3">
    <source>
        <dbReference type="Proteomes" id="UP000002613"/>
    </source>
</evidence>
<evidence type="ECO:0000256" key="1">
    <source>
        <dbReference type="ARBA" id="ARBA00006484"/>
    </source>
</evidence>
<dbReference type="eggNOG" id="arCOG01259">
    <property type="taxonomic scope" value="Archaea"/>
</dbReference>
<accession>D3RY24</accession>
<dbReference type="NCBIfam" id="NF005559">
    <property type="entry name" value="PRK07231.1"/>
    <property type="match status" value="1"/>
</dbReference>
<name>D3RY24_FERPA</name>
<gene>
    <name evidence="2" type="ordered locus">Ferp_1233</name>
</gene>
<dbReference type="PaxDb" id="589924-Ferp_1233"/>
<dbReference type="GeneID" id="8778746"/>
<dbReference type="EMBL" id="CP001899">
    <property type="protein sequence ID" value="ADC65387.1"/>
    <property type="molecule type" value="Genomic_DNA"/>
</dbReference>
<dbReference type="PANTHER" id="PTHR42879:SF2">
    <property type="entry name" value="3-OXOACYL-[ACYL-CARRIER-PROTEIN] REDUCTASE FABG"/>
    <property type="match status" value="1"/>
</dbReference>
<dbReference type="InterPro" id="IPR036291">
    <property type="entry name" value="NAD(P)-bd_dom_sf"/>
</dbReference>
<dbReference type="PRINTS" id="PR00080">
    <property type="entry name" value="SDRFAMILY"/>
</dbReference>
<dbReference type="PRINTS" id="PR00081">
    <property type="entry name" value="GDHRDH"/>
</dbReference>
<dbReference type="KEGG" id="fpl:Ferp_1233"/>
<sequence length="250" mass="26943">MEFEGKVVLVTGAARGIGRAIAEAFAKEGAKVVINDISEEGAKKAAEEIKASGGEAYGIRADVTNYEDVKRMVEEIKKVYGTVDILVNNAGYWTTKLFKDTTPEDWEKDIKICFYGVLHCTHAVIKDMIEKKYGRIINIVSDAGRIGEPFLAVYSGAKGAIIAFSKALAKEVARYNITVNCVSPGITKTPGVEEFLKSVGGEEKLVKAYPRGRLGLPEDVANAVLFFASDKSDFITGQVLSVSGGYTTVG</sequence>
<organism evidence="2 3">
    <name type="scientific">Ferroglobus placidus (strain DSM 10642 / AEDII12DO)</name>
    <dbReference type="NCBI Taxonomy" id="589924"/>
    <lineage>
        <taxon>Archaea</taxon>
        <taxon>Methanobacteriati</taxon>
        <taxon>Methanobacteriota</taxon>
        <taxon>Archaeoglobi</taxon>
        <taxon>Archaeoglobales</taxon>
        <taxon>Archaeoglobaceae</taxon>
        <taxon>Ferroglobus</taxon>
    </lineage>
</organism>
<dbReference type="FunFam" id="3.40.50.720:FF:000084">
    <property type="entry name" value="Short-chain dehydrogenase reductase"/>
    <property type="match status" value="1"/>
</dbReference>
<dbReference type="Proteomes" id="UP000002613">
    <property type="component" value="Chromosome"/>
</dbReference>
<dbReference type="Gene3D" id="3.40.50.720">
    <property type="entry name" value="NAD(P)-binding Rossmann-like Domain"/>
    <property type="match status" value="1"/>
</dbReference>
<evidence type="ECO:0000313" key="2">
    <source>
        <dbReference type="EMBL" id="ADC65387.1"/>
    </source>
</evidence>
<dbReference type="AlphaFoldDB" id="D3RY24"/>
<proteinExistence type="inferred from homology"/>
<keyword evidence="3" id="KW-1185">Reference proteome</keyword>
<reference evidence="2 3" key="2">
    <citation type="journal article" date="2011" name="Stand. Genomic Sci.">
        <title>Complete genome sequence of Ferroglobus placidus AEDII12DO.</title>
        <authorList>
            <person name="Anderson I."/>
            <person name="Risso C."/>
            <person name="Holmes D."/>
            <person name="Lucas S."/>
            <person name="Copeland A."/>
            <person name="Lapidus A."/>
            <person name="Cheng J.F."/>
            <person name="Bruce D."/>
            <person name="Goodwin L."/>
            <person name="Pitluck S."/>
            <person name="Saunders E."/>
            <person name="Brettin T."/>
            <person name="Detter J.C."/>
            <person name="Han C."/>
            <person name="Tapia R."/>
            <person name="Larimer F."/>
            <person name="Land M."/>
            <person name="Hauser L."/>
            <person name="Woyke T."/>
            <person name="Lovley D."/>
            <person name="Kyrpides N."/>
            <person name="Ivanova N."/>
        </authorList>
    </citation>
    <scope>NUCLEOTIDE SEQUENCE [LARGE SCALE GENOMIC DNA]</scope>
    <source>
        <strain evidence="3">DSM 10642 / AEDII12DO</strain>
    </source>
</reference>
<dbReference type="HOGENOM" id="CLU_010194_1_2_2"/>
<comment type="similarity">
    <text evidence="1">Belongs to the short-chain dehydrogenases/reductases (SDR) family.</text>
</comment>
<reference evidence="3" key="1">
    <citation type="submission" date="2010-02" db="EMBL/GenBank/DDBJ databases">
        <title>Complete sequence of Ferroglobus placidus DSM 10642.</title>
        <authorList>
            <consortium name="US DOE Joint Genome Institute"/>
            <person name="Lucas S."/>
            <person name="Copeland A."/>
            <person name="Lapidus A."/>
            <person name="Cheng J.-F."/>
            <person name="Bruce D."/>
            <person name="Goodwin L."/>
            <person name="Pitluck S."/>
            <person name="Saunders E."/>
            <person name="Brettin T."/>
            <person name="Detter J.C."/>
            <person name="Han C."/>
            <person name="Tapia R."/>
            <person name="Larimer F."/>
            <person name="Land M."/>
            <person name="Hauser L."/>
            <person name="Kyrpides N."/>
            <person name="Ivanova N."/>
            <person name="Holmes D."/>
            <person name="Lovley D."/>
            <person name="Kyrpides N."/>
            <person name="Anderson I.J."/>
            <person name="Woyke T."/>
        </authorList>
    </citation>
    <scope>NUCLEOTIDE SEQUENCE [LARGE SCALE GENOMIC DNA]</scope>
    <source>
        <strain evidence="3">DSM 10642 / AEDII12DO</strain>
    </source>
</reference>
<dbReference type="OrthoDB" id="7442at2157"/>